<protein>
    <submittedName>
        <fullName evidence="5">NAD-dependent epimerase/dehydratase family protein</fullName>
    </submittedName>
</protein>
<evidence type="ECO:0000259" key="4">
    <source>
        <dbReference type="Pfam" id="PF01370"/>
    </source>
</evidence>
<dbReference type="RefSeq" id="WP_279965993.1">
    <property type="nucleotide sequence ID" value="NZ_CP122537.1"/>
</dbReference>
<dbReference type="Pfam" id="PF01370">
    <property type="entry name" value="Epimerase"/>
    <property type="match status" value="1"/>
</dbReference>
<dbReference type="PANTHER" id="PTHR10366:SF564">
    <property type="entry name" value="STEROL-4-ALPHA-CARBOXYLATE 3-DEHYDROGENASE, DECARBOXYLATING"/>
    <property type="match status" value="1"/>
</dbReference>
<evidence type="ECO:0000256" key="1">
    <source>
        <dbReference type="ARBA" id="ARBA00023002"/>
    </source>
</evidence>
<dbReference type="EMBL" id="CP122537">
    <property type="protein sequence ID" value="WGH79206.1"/>
    <property type="molecule type" value="Genomic_DNA"/>
</dbReference>
<accession>A0ABY8LD35</accession>
<dbReference type="Gene3D" id="3.40.50.720">
    <property type="entry name" value="NAD(P)-binding Rossmann-like Domain"/>
    <property type="match status" value="1"/>
</dbReference>
<dbReference type="InterPro" id="IPR001509">
    <property type="entry name" value="Epimerase_deHydtase"/>
</dbReference>
<proteinExistence type="inferred from homology"/>
<dbReference type="Proteomes" id="UP001243420">
    <property type="component" value="Chromosome"/>
</dbReference>
<dbReference type="InterPro" id="IPR050425">
    <property type="entry name" value="NAD(P)_dehydrat-like"/>
</dbReference>
<reference evidence="5 6" key="1">
    <citation type="submission" date="2023-04" db="EMBL/GenBank/DDBJ databases">
        <title>Jannaschia ovalis sp. nov., a marine bacterium isolated from sea tidal flat.</title>
        <authorList>
            <person name="Kwon D.Y."/>
            <person name="Kim J.-J."/>
        </authorList>
    </citation>
    <scope>NUCLEOTIDE SEQUENCE [LARGE SCALE GENOMIC DNA]</scope>
    <source>
        <strain evidence="5 6">GRR-S6-38</strain>
    </source>
</reference>
<evidence type="ECO:0000256" key="3">
    <source>
        <dbReference type="SAM" id="MobiDB-lite"/>
    </source>
</evidence>
<sequence length="332" mass="35459">MKVLLTGITGFLARRIAHDLLAAGHHVRGSLRDRGKGEAVRALMPEAAAHRLEFVELDLTKDDGWNEAAQGTDAVIHTASPFPIMQTPADPQTIIRPAVEGTERALRAAKAAGVARVILTSSVVAVENGPRPEDDRPRDERDWSSADHPNANAYVRSKTEAERAAWAFAEAEGLLLTTICPGLVMGPPLGDEAGTSLGIIARILSGKDPMVPPVAFEIVDVRDVSRAHVVALETPATAGRRFLLVAGKMWFADIARIVAAEAPHRGISTRTAPRLLVRALAMMDPALRGLVPVLGRNEPISGEKARIELGIDYIPPDDAVRAAARAMIALDA</sequence>
<evidence type="ECO:0000313" key="6">
    <source>
        <dbReference type="Proteomes" id="UP001243420"/>
    </source>
</evidence>
<dbReference type="InterPro" id="IPR036291">
    <property type="entry name" value="NAD(P)-bd_dom_sf"/>
</dbReference>
<evidence type="ECO:0000313" key="5">
    <source>
        <dbReference type="EMBL" id="WGH79206.1"/>
    </source>
</evidence>
<name>A0ABY8LD35_9RHOB</name>
<dbReference type="PANTHER" id="PTHR10366">
    <property type="entry name" value="NAD DEPENDENT EPIMERASE/DEHYDRATASE"/>
    <property type="match status" value="1"/>
</dbReference>
<gene>
    <name evidence="5" type="ORF">P8627_02785</name>
</gene>
<feature type="region of interest" description="Disordered" evidence="3">
    <location>
        <begin position="127"/>
        <end position="156"/>
    </location>
</feature>
<dbReference type="SUPFAM" id="SSF51735">
    <property type="entry name" value="NAD(P)-binding Rossmann-fold domains"/>
    <property type="match status" value="1"/>
</dbReference>
<comment type="similarity">
    <text evidence="2">Belongs to the NAD(P)-dependent epimerase/dehydratase family. Dihydroflavonol-4-reductase subfamily.</text>
</comment>
<feature type="compositionally biased region" description="Basic and acidic residues" evidence="3">
    <location>
        <begin position="130"/>
        <end position="145"/>
    </location>
</feature>
<organism evidence="5 6">
    <name type="scientific">Jannaschia ovalis</name>
    <dbReference type="NCBI Taxonomy" id="3038773"/>
    <lineage>
        <taxon>Bacteria</taxon>
        <taxon>Pseudomonadati</taxon>
        <taxon>Pseudomonadota</taxon>
        <taxon>Alphaproteobacteria</taxon>
        <taxon>Rhodobacterales</taxon>
        <taxon>Roseobacteraceae</taxon>
        <taxon>Jannaschia</taxon>
    </lineage>
</organism>
<feature type="domain" description="NAD-dependent epimerase/dehydratase" evidence="4">
    <location>
        <begin position="3"/>
        <end position="238"/>
    </location>
</feature>
<keyword evidence="1" id="KW-0560">Oxidoreductase</keyword>
<keyword evidence="6" id="KW-1185">Reference proteome</keyword>
<evidence type="ECO:0000256" key="2">
    <source>
        <dbReference type="ARBA" id="ARBA00023445"/>
    </source>
</evidence>